<proteinExistence type="predicted"/>
<keyword evidence="2" id="KW-0732">Signal</keyword>
<keyword evidence="3" id="KW-1185">Reference proteome</keyword>
<organism evidence="3 4">
    <name type="scientific">Mesorhabditis belari</name>
    <dbReference type="NCBI Taxonomy" id="2138241"/>
    <lineage>
        <taxon>Eukaryota</taxon>
        <taxon>Metazoa</taxon>
        <taxon>Ecdysozoa</taxon>
        <taxon>Nematoda</taxon>
        <taxon>Chromadorea</taxon>
        <taxon>Rhabditida</taxon>
        <taxon>Rhabditina</taxon>
        <taxon>Rhabditomorpha</taxon>
        <taxon>Rhabditoidea</taxon>
        <taxon>Rhabditidae</taxon>
        <taxon>Mesorhabditinae</taxon>
        <taxon>Mesorhabditis</taxon>
    </lineage>
</organism>
<feature type="chain" id="PRO_5042216609" evidence="2">
    <location>
        <begin position="18"/>
        <end position="142"/>
    </location>
</feature>
<evidence type="ECO:0000256" key="2">
    <source>
        <dbReference type="SAM" id="SignalP"/>
    </source>
</evidence>
<evidence type="ECO:0000313" key="3">
    <source>
        <dbReference type="Proteomes" id="UP000887575"/>
    </source>
</evidence>
<accession>A0AAF3ENU5</accession>
<dbReference type="Proteomes" id="UP000887575">
    <property type="component" value="Unassembled WGS sequence"/>
</dbReference>
<dbReference type="WBParaSite" id="MBELARI_LOCUS15736">
    <property type="protein sequence ID" value="MBELARI_LOCUS15736"/>
    <property type="gene ID" value="MBELARI_LOCUS15736"/>
</dbReference>
<protein>
    <submittedName>
        <fullName evidence="4">Uncharacterized protein</fullName>
    </submittedName>
</protein>
<dbReference type="AlphaFoldDB" id="A0AAF3ENU5"/>
<reference evidence="4" key="1">
    <citation type="submission" date="2024-02" db="UniProtKB">
        <authorList>
            <consortium name="WormBaseParasite"/>
        </authorList>
    </citation>
    <scope>IDENTIFICATION</scope>
</reference>
<feature type="signal peptide" evidence="2">
    <location>
        <begin position="1"/>
        <end position="17"/>
    </location>
</feature>
<sequence length="142" mass="16627">MRLKILLIFSCLSLTFAKYRPRSINSRPHDCEDYCHDYDRLRDRVELLEERIRTIEQRKCTKQTEEFNQRINALEARMNASLVVQNEINNDFSANITSLQSDVDYLQNITTPTTPPPTESSSSTISFALAILFSFFLLNFYF</sequence>
<keyword evidence="1" id="KW-0175">Coiled coil</keyword>
<evidence type="ECO:0000313" key="4">
    <source>
        <dbReference type="WBParaSite" id="MBELARI_LOCUS15736"/>
    </source>
</evidence>
<feature type="coiled-coil region" evidence="1">
    <location>
        <begin position="31"/>
        <end position="58"/>
    </location>
</feature>
<name>A0AAF3ENU5_9BILA</name>
<evidence type="ECO:0000256" key="1">
    <source>
        <dbReference type="SAM" id="Coils"/>
    </source>
</evidence>